<proteinExistence type="predicted"/>
<keyword evidence="2" id="KW-1185">Reference proteome</keyword>
<protein>
    <submittedName>
        <fullName evidence="1">Uncharacterized protein</fullName>
    </submittedName>
</protein>
<name>A0A6N7XDC8_9FIRM</name>
<evidence type="ECO:0000313" key="1">
    <source>
        <dbReference type="EMBL" id="MST61553.1"/>
    </source>
</evidence>
<dbReference type="Proteomes" id="UP000440713">
    <property type="component" value="Unassembled WGS sequence"/>
</dbReference>
<evidence type="ECO:0000313" key="2">
    <source>
        <dbReference type="Proteomes" id="UP000440713"/>
    </source>
</evidence>
<accession>A0A6N7XDC8</accession>
<dbReference type="RefSeq" id="WP_154536982.1">
    <property type="nucleotide sequence ID" value="NZ_JAXDWS010000020.1"/>
</dbReference>
<dbReference type="AlphaFoldDB" id="A0A6N7XDC8"/>
<comment type="caution">
    <text evidence="1">The sequence shown here is derived from an EMBL/GenBank/DDBJ whole genome shotgun (WGS) entry which is preliminary data.</text>
</comment>
<gene>
    <name evidence="1" type="ORF">FYJ71_00955</name>
</gene>
<reference evidence="1 2" key="1">
    <citation type="submission" date="2019-08" db="EMBL/GenBank/DDBJ databases">
        <title>In-depth cultivation of the pig gut microbiome towards novel bacterial diversity and tailored functional studies.</title>
        <authorList>
            <person name="Wylensek D."/>
            <person name="Hitch T.C.A."/>
            <person name="Clavel T."/>
        </authorList>
    </citation>
    <scope>NUCLEOTIDE SEQUENCE [LARGE SCALE GENOMIC DNA]</scope>
    <source>
        <strain evidence="1 2">WCA-SAB-591-4A-A</strain>
    </source>
</reference>
<organism evidence="1 2">
    <name type="scientific">Peptostreptococcus porci</name>
    <dbReference type="NCBI Taxonomy" id="2652282"/>
    <lineage>
        <taxon>Bacteria</taxon>
        <taxon>Bacillati</taxon>
        <taxon>Bacillota</taxon>
        <taxon>Clostridia</taxon>
        <taxon>Peptostreptococcales</taxon>
        <taxon>Peptostreptococcaceae</taxon>
        <taxon>Peptostreptococcus</taxon>
    </lineage>
</organism>
<dbReference type="EMBL" id="VUNE01000001">
    <property type="protein sequence ID" value="MST61553.1"/>
    <property type="molecule type" value="Genomic_DNA"/>
</dbReference>
<sequence length="131" mass="15267">MLEFYNDEKVIASLETKRKLDLKSQGTNMVANCLLGQNRTSGMVPDLYTLILTEKTFYAEYSKSSLHGVKPKKITKLNIPNEDIKEIDLVDKEMDKYLYIKSDWGKEYYFVIDSVEKIGIVSKFIDYFKKD</sequence>